<sequence length="264" mass="28230">MPLHATIEPLGWESDFFNVSSGKIIVNPAAAPLSGCALDAFQVVQAKVAADAMGQADALAELGFRLVEGEIDCSLRVPKRCGRGDGAHGDLADSAQGDLADRAVEGSARLPGGAPYAGHLRIAGRGDNAAVSRLASSAFRLSRFREPWYREQDRRRFYAVWAQNAILGTFDDLCLVKGRPGAIEGMVTLRRLGADDARIGLLAVDPAFTRRGVGRVLFAGALAWCRLQGISRLRVATQAGNLAALRLYIACGATVDSTAYWLYR</sequence>
<name>A0A845SN36_9GAMM</name>
<feature type="domain" description="N-acetyltransferase" evidence="3">
    <location>
        <begin position="118"/>
        <end position="264"/>
    </location>
</feature>
<dbReference type="Proteomes" id="UP000461443">
    <property type="component" value="Unassembled WGS sequence"/>
</dbReference>
<reference evidence="4 5" key="1">
    <citation type="submission" date="2019-12" db="EMBL/GenBank/DDBJ databases">
        <authorList>
            <person name="Lee S.D."/>
        </authorList>
    </citation>
    <scope>NUCLEOTIDE SEQUENCE [LARGE SCALE GENOMIC DNA]</scope>
    <source>
        <strain evidence="4 5">SAP-6</strain>
    </source>
</reference>
<dbReference type="InterPro" id="IPR012752">
    <property type="entry name" value="AcTrfase_WecD"/>
</dbReference>
<dbReference type="Pfam" id="PF00583">
    <property type="entry name" value="Acetyltransf_1"/>
    <property type="match status" value="1"/>
</dbReference>
<evidence type="ECO:0000256" key="2">
    <source>
        <dbReference type="ARBA" id="ARBA00023315"/>
    </source>
</evidence>
<dbReference type="GO" id="GO:0009246">
    <property type="term" value="P:enterobacterial common antigen biosynthetic process"/>
    <property type="evidence" value="ECO:0007669"/>
    <property type="project" value="InterPro"/>
</dbReference>
<dbReference type="InterPro" id="IPR016181">
    <property type="entry name" value="Acyl_CoA_acyltransferase"/>
</dbReference>
<dbReference type="RefSeq" id="WP_162367088.1">
    <property type="nucleotide sequence ID" value="NZ_WUBS01000012.1"/>
</dbReference>
<dbReference type="InterPro" id="IPR050832">
    <property type="entry name" value="Bact_Acetyltransf"/>
</dbReference>
<dbReference type="NCBIfam" id="NF008212">
    <property type="entry name" value="PRK10975.1"/>
    <property type="match status" value="1"/>
</dbReference>
<dbReference type="InterPro" id="IPR000182">
    <property type="entry name" value="GNAT_dom"/>
</dbReference>
<protein>
    <submittedName>
        <fullName evidence="4">dTDP-4-amino-4,6-dideoxy-D-galactose acyltransferase</fullName>
        <ecNumber evidence="4">2.3.1.210</ecNumber>
    </submittedName>
</protein>
<comment type="caution">
    <text evidence="4">The sequence shown here is derived from an EMBL/GenBank/DDBJ whole genome shotgun (WGS) entry which is preliminary data.</text>
</comment>
<accession>A0A845SN36</accession>
<dbReference type="PANTHER" id="PTHR43877">
    <property type="entry name" value="AMINOALKYLPHOSPHONATE N-ACETYLTRANSFERASE-RELATED-RELATED"/>
    <property type="match status" value="1"/>
</dbReference>
<evidence type="ECO:0000256" key="1">
    <source>
        <dbReference type="ARBA" id="ARBA00022679"/>
    </source>
</evidence>
<dbReference type="SUPFAM" id="SSF55729">
    <property type="entry name" value="Acyl-CoA N-acyltransferases (Nat)"/>
    <property type="match status" value="1"/>
</dbReference>
<organism evidence="4 5">
    <name type="scientific">Acerihabitans arboris</name>
    <dbReference type="NCBI Taxonomy" id="2691583"/>
    <lineage>
        <taxon>Bacteria</taxon>
        <taxon>Pseudomonadati</taxon>
        <taxon>Pseudomonadota</taxon>
        <taxon>Gammaproteobacteria</taxon>
        <taxon>Enterobacterales</taxon>
        <taxon>Pectobacteriaceae</taxon>
        <taxon>Acerihabitans</taxon>
    </lineage>
</organism>
<dbReference type="Gene3D" id="3.40.630.30">
    <property type="match status" value="1"/>
</dbReference>
<dbReference type="CDD" id="cd04301">
    <property type="entry name" value="NAT_SF"/>
    <property type="match status" value="1"/>
</dbReference>
<dbReference type="EC" id="2.3.1.210" evidence="4"/>
<proteinExistence type="predicted"/>
<evidence type="ECO:0000259" key="3">
    <source>
        <dbReference type="PROSITE" id="PS51186"/>
    </source>
</evidence>
<dbReference type="PANTHER" id="PTHR43877:SF2">
    <property type="entry name" value="AMINOALKYLPHOSPHONATE N-ACETYLTRANSFERASE-RELATED"/>
    <property type="match status" value="1"/>
</dbReference>
<keyword evidence="1 4" id="KW-0808">Transferase</keyword>
<reference evidence="4 5" key="2">
    <citation type="submission" date="2020-02" db="EMBL/GenBank/DDBJ databases">
        <title>The new genus of Enterobacteriales.</title>
        <authorList>
            <person name="Kim I.S."/>
        </authorList>
    </citation>
    <scope>NUCLEOTIDE SEQUENCE [LARGE SCALE GENOMIC DNA]</scope>
    <source>
        <strain evidence="4 5">SAP-6</strain>
    </source>
</reference>
<dbReference type="AlphaFoldDB" id="A0A845SN36"/>
<dbReference type="GO" id="GO:0008080">
    <property type="term" value="F:N-acetyltransferase activity"/>
    <property type="evidence" value="ECO:0007669"/>
    <property type="project" value="InterPro"/>
</dbReference>
<evidence type="ECO:0000313" key="5">
    <source>
        <dbReference type="Proteomes" id="UP000461443"/>
    </source>
</evidence>
<dbReference type="PROSITE" id="PS51186">
    <property type="entry name" value="GNAT"/>
    <property type="match status" value="1"/>
</dbReference>
<keyword evidence="2 4" id="KW-0012">Acyltransferase</keyword>
<evidence type="ECO:0000313" key="4">
    <source>
        <dbReference type="EMBL" id="NDL64366.1"/>
    </source>
</evidence>
<dbReference type="EMBL" id="WUBS01000012">
    <property type="protein sequence ID" value="NDL64366.1"/>
    <property type="molecule type" value="Genomic_DNA"/>
</dbReference>
<dbReference type="NCBIfam" id="TIGR02382">
    <property type="entry name" value="wecD_rffC"/>
    <property type="match status" value="1"/>
</dbReference>
<keyword evidence="5" id="KW-1185">Reference proteome</keyword>
<gene>
    <name evidence="4" type="primary">rffC</name>
    <name evidence="4" type="synonym">wecD</name>
    <name evidence="4" type="ORF">GRH90_16645</name>
</gene>